<dbReference type="SUPFAM" id="SSF46689">
    <property type="entry name" value="Homeodomain-like"/>
    <property type="match status" value="1"/>
</dbReference>
<sequence length="225" mass="26427">MHNFPSFPIGSCEDPSSLRTDFQTHSEFGYITVPDREKLHRLNNEQIACVSEVLQQSSDINKLRDFLASLPQTTAIQEMESILTAKAVLAFHESNFVELYHILENNEFHSRHHPRLQSLWLRAHYAEEEKIKGRQLGAVAKYRVRRKFPLPRTIWDGEETSYCFKEKSRAVLRDWYTENQYPTPRDKRKLAEMTGLTTTQVSNWFKNRRQRDRAADNRDRNGGNS</sequence>
<evidence type="ECO:0000256" key="2">
    <source>
        <dbReference type="ARBA" id="ARBA00022473"/>
    </source>
</evidence>
<keyword evidence="4 6" id="KW-0371">Homeobox</keyword>
<evidence type="ECO:0000256" key="8">
    <source>
        <dbReference type="SAM" id="MobiDB-lite"/>
    </source>
</evidence>
<comment type="subcellular location">
    <subcellularLocation>
        <location evidence="6 7">Nucleus</location>
    </subcellularLocation>
</comment>
<keyword evidence="2" id="KW-0217">Developmental protein</keyword>
<evidence type="ECO:0000256" key="7">
    <source>
        <dbReference type="RuleBase" id="RU000682"/>
    </source>
</evidence>
<evidence type="ECO:0000313" key="10">
    <source>
        <dbReference type="EMBL" id="KAL3319163.1"/>
    </source>
</evidence>
<reference evidence="10 11" key="1">
    <citation type="submission" date="2024-11" db="EMBL/GenBank/DDBJ databases">
        <title>Adaptive evolution of stress response genes in parasites aligns with host niche diversity.</title>
        <authorList>
            <person name="Hahn C."/>
            <person name="Resl P."/>
        </authorList>
    </citation>
    <scope>NUCLEOTIDE SEQUENCE [LARGE SCALE GENOMIC DNA]</scope>
    <source>
        <strain evidence="10">EGGRZ-B1_66</strain>
        <tissue evidence="10">Body</tissue>
    </source>
</reference>
<name>A0ABD2QHY9_9PLAT</name>
<proteinExistence type="inferred from homology"/>
<dbReference type="PROSITE" id="PS50071">
    <property type="entry name" value="HOMEOBOX_2"/>
    <property type="match status" value="1"/>
</dbReference>
<dbReference type="InterPro" id="IPR009057">
    <property type="entry name" value="Homeodomain-like_sf"/>
</dbReference>
<dbReference type="PROSITE" id="PS00027">
    <property type="entry name" value="HOMEOBOX_1"/>
    <property type="match status" value="1"/>
</dbReference>
<evidence type="ECO:0000313" key="11">
    <source>
        <dbReference type="Proteomes" id="UP001626550"/>
    </source>
</evidence>
<dbReference type="Gene3D" id="1.10.10.60">
    <property type="entry name" value="Homeodomain-like"/>
    <property type="match status" value="1"/>
</dbReference>
<dbReference type="InterPro" id="IPR017970">
    <property type="entry name" value="Homeobox_CS"/>
</dbReference>
<organism evidence="10 11">
    <name type="scientific">Cichlidogyrus casuarinus</name>
    <dbReference type="NCBI Taxonomy" id="1844966"/>
    <lineage>
        <taxon>Eukaryota</taxon>
        <taxon>Metazoa</taxon>
        <taxon>Spiralia</taxon>
        <taxon>Lophotrochozoa</taxon>
        <taxon>Platyhelminthes</taxon>
        <taxon>Monogenea</taxon>
        <taxon>Monopisthocotylea</taxon>
        <taxon>Dactylogyridea</taxon>
        <taxon>Ancyrocephalidae</taxon>
        <taxon>Cichlidogyrus</taxon>
    </lineage>
</organism>
<evidence type="ECO:0000256" key="3">
    <source>
        <dbReference type="ARBA" id="ARBA00023125"/>
    </source>
</evidence>
<dbReference type="Pfam" id="PF00046">
    <property type="entry name" value="Homeodomain"/>
    <property type="match status" value="1"/>
</dbReference>
<feature type="region of interest" description="Disordered" evidence="8">
    <location>
        <begin position="201"/>
        <end position="225"/>
    </location>
</feature>
<evidence type="ECO:0000256" key="6">
    <source>
        <dbReference type="PROSITE-ProRule" id="PRU00108"/>
    </source>
</evidence>
<dbReference type="SMART" id="SM00389">
    <property type="entry name" value="HOX"/>
    <property type="match status" value="1"/>
</dbReference>
<dbReference type="AlphaFoldDB" id="A0ABD2QHY9"/>
<evidence type="ECO:0000256" key="4">
    <source>
        <dbReference type="ARBA" id="ARBA00023155"/>
    </source>
</evidence>
<protein>
    <submittedName>
        <fullName evidence="10">Homeobox protein six1a</fullName>
    </submittedName>
</protein>
<comment type="similarity">
    <text evidence="1">Belongs to the SIX/Sine oculis homeobox family.</text>
</comment>
<accession>A0ABD2QHY9</accession>
<dbReference type="GO" id="GO:0005634">
    <property type="term" value="C:nucleus"/>
    <property type="evidence" value="ECO:0007669"/>
    <property type="project" value="UniProtKB-SubCell"/>
</dbReference>
<dbReference type="PANTHER" id="PTHR10390:SF61">
    <property type="entry name" value="HOMEOBOX PROTEIN SIX2"/>
    <property type="match status" value="1"/>
</dbReference>
<dbReference type="EMBL" id="JBJKFK010000165">
    <property type="protein sequence ID" value="KAL3319163.1"/>
    <property type="molecule type" value="Genomic_DNA"/>
</dbReference>
<feature type="compositionally biased region" description="Basic and acidic residues" evidence="8">
    <location>
        <begin position="212"/>
        <end position="225"/>
    </location>
</feature>
<dbReference type="PANTHER" id="PTHR10390">
    <property type="entry name" value="HOMEOBOX PROTEIN SIX"/>
    <property type="match status" value="1"/>
</dbReference>
<keyword evidence="11" id="KW-1185">Reference proteome</keyword>
<dbReference type="FunFam" id="1.10.10.60:FF:000063">
    <property type="entry name" value="SIX homeobox 2"/>
    <property type="match status" value="1"/>
</dbReference>
<keyword evidence="5 6" id="KW-0539">Nucleus</keyword>
<dbReference type="CDD" id="cd00086">
    <property type="entry name" value="homeodomain"/>
    <property type="match status" value="1"/>
</dbReference>
<evidence type="ECO:0000256" key="1">
    <source>
        <dbReference type="ARBA" id="ARBA00008161"/>
    </source>
</evidence>
<feature type="DNA-binding region" description="Homeobox" evidence="6">
    <location>
        <begin position="157"/>
        <end position="216"/>
    </location>
</feature>
<dbReference type="Proteomes" id="UP001626550">
    <property type="component" value="Unassembled WGS sequence"/>
</dbReference>
<gene>
    <name evidence="10" type="primary">SIX1A</name>
    <name evidence="10" type="ORF">Ciccas_002175</name>
</gene>
<comment type="caution">
    <text evidence="10">The sequence shown here is derived from an EMBL/GenBank/DDBJ whole genome shotgun (WGS) entry which is preliminary data.</text>
</comment>
<dbReference type="Pfam" id="PF16878">
    <property type="entry name" value="SIX1_SD"/>
    <property type="match status" value="1"/>
</dbReference>
<evidence type="ECO:0000256" key="5">
    <source>
        <dbReference type="ARBA" id="ARBA00023242"/>
    </source>
</evidence>
<dbReference type="InterPro" id="IPR001356">
    <property type="entry name" value="HD"/>
</dbReference>
<evidence type="ECO:0000259" key="9">
    <source>
        <dbReference type="PROSITE" id="PS50071"/>
    </source>
</evidence>
<feature type="domain" description="Homeobox" evidence="9">
    <location>
        <begin position="155"/>
        <end position="215"/>
    </location>
</feature>
<dbReference type="InterPro" id="IPR031701">
    <property type="entry name" value="SIX1_SD"/>
</dbReference>
<keyword evidence="3 6" id="KW-0238">DNA-binding</keyword>
<dbReference type="GO" id="GO:0003677">
    <property type="term" value="F:DNA binding"/>
    <property type="evidence" value="ECO:0007669"/>
    <property type="project" value="UniProtKB-UniRule"/>
</dbReference>